<evidence type="ECO:0000313" key="2">
    <source>
        <dbReference type="Proteomes" id="UP000008037"/>
    </source>
</evidence>
<dbReference type="HOGENOM" id="CLU_2461867_0_0_2"/>
<dbReference type="KEGG" id="nga:Ngar_c27130"/>
<accession>K0INM5</accession>
<protein>
    <submittedName>
        <fullName evidence="1">Uncharacterized protein</fullName>
    </submittedName>
</protein>
<dbReference type="BioCyc" id="CNIT1237085:G1324-2713-MONOMER"/>
<organism evidence="1 2">
    <name type="scientific">Nitrososphaera gargensis (strain Ga9.2)</name>
    <dbReference type="NCBI Taxonomy" id="1237085"/>
    <lineage>
        <taxon>Archaea</taxon>
        <taxon>Nitrososphaerota</taxon>
        <taxon>Nitrososphaeria</taxon>
        <taxon>Nitrososphaerales</taxon>
        <taxon>Nitrososphaeraceae</taxon>
        <taxon>Nitrososphaera</taxon>
    </lineage>
</organism>
<sequence length="88" mass="10187">MQLVVHKGERFYKSFKPVAVLKKMLGVLFELVSKENIDRLTEQWAAESRNIVLLSGSSFFFGDCDCLYLQGIKIFHRRGRQAHKIQGQ</sequence>
<dbReference type="AlphaFoldDB" id="K0INM5"/>
<dbReference type="EMBL" id="CP002408">
    <property type="protein sequence ID" value="AFU59634.1"/>
    <property type="molecule type" value="Genomic_DNA"/>
</dbReference>
<name>K0INM5_NITGG</name>
<dbReference type="InParanoid" id="K0INM5"/>
<evidence type="ECO:0000313" key="1">
    <source>
        <dbReference type="EMBL" id="AFU59634.1"/>
    </source>
</evidence>
<keyword evidence="2" id="KW-1185">Reference proteome</keyword>
<dbReference type="Proteomes" id="UP000008037">
    <property type="component" value="Chromosome"/>
</dbReference>
<gene>
    <name evidence="1" type="ordered locus">Ngar_c27130</name>
</gene>
<reference evidence="1 2" key="1">
    <citation type="journal article" date="2012" name="Environ. Microbiol.">
        <title>The genome of the ammonia-oxidizing Candidatus Nitrososphaera gargensis: insights into metabolic versatility and environmental adaptations.</title>
        <authorList>
            <person name="Spang A."/>
            <person name="Poehlein A."/>
            <person name="Offre P."/>
            <person name="Zumbragel S."/>
            <person name="Haider S."/>
            <person name="Rychlik N."/>
            <person name="Nowka B."/>
            <person name="Schmeisser C."/>
            <person name="Lebedeva E.V."/>
            <person name="Rattei T."/>
            <person name="Bohm C."/>
            <person name="Schmid M."/>
            <person name="Galushko A."/>
            <person name="Hatzenpichler R."/>
            <person name="Weinmaier T."/>
            <person name="Daniel R."/>
            <person name="Schleper C."/>
            <person name="Spieck E."/>
            <person name="Streit W."/>
            <person name="Wagner M."/>
        </authorList>
    </citation>
    <scope>NUCLEOTIDE SEQUENCE [LARGE SCALE GENOMIC DNA]</scope>
    <source>
        <strain evidence="2">Ga9.2</strain>
    </source>
</reference>
<proteinExistence type="predicted"/>